<reference evidence="1 2" key="1">
    <citation type="submission" date="2024-08" db="EMBL/GenBank/DDBJ databases">
        <title>Insights into the chromosomal genome structure of Flemingia macrophylla.</title>
        <authorList>
            <person name="Ding Y."/>
            <person name="Zhao Y."/>
            <person name="Bi W."/>
            <person name="Wu M."/>
            <person name="Zhao G."/>
            <person name="Gong Y."/>
            <person name="Li W."/>
            <person name="Zhang P."/>
        </authorList>
    </citation>
    <scope>NUCLEOTIDE SEQUENCE [LARGE SCALE GENOMIC DNA]</scope>
    <source>
        <strain evidence="1">DYQJB</strain>
        <tissue evidence="1">Leaf</tissue>
    </source>
</reference>
<dbReference type="PANTHER" id="PTHR28670:SF1">
    <property type="entry name" value="UV-STIMULATED SCAFFOLD PROTEIN A"/>
    <property type="match status" value="1"/>
</dbReference>
<accession>A0ABD1NP91</accession>
<proteinExistence type="predicted"/>
<dbReference type="InterPro" id="IPR018610">
    <property type="entry name" value="UVSSA"/>
</dbReference>
<dbReference type="PANTHER" id="PTHR28670">
    <property type="entry name" value="UV-STIMULATED SCAFFOLD PROTEIN A"/>
    <property type="match status" value="1"/>
</dbReference>
<dbReference type="EMBL" id="JBGMDY010000001">
    <property type="protein sequence ID" value="KAL2349442.1"/>
    <property type="molecule type" value="Genomic_DNA"/>
</dbReference>
<organism evidence="1 2">
    <name type="scientific">Flemingia macrophylla</name>
    <dbReference type="NCBI Taxonomy" id="520843"/>
    <lineage>
        <taxon>Eukaryota</taxon>
        <taxon>Viridiplantae</taxon>
        <taxon>Streptophyta</taxon>
        <taxon>Embryophyta</taxon>
        <taxon>Tracheophyta</taxon>
        <taxon>Spermatophyta</taxon>
        <taxon>Magnoliopsida</taxon>
        <taxon>eudicotyledons</taxon>
        <taxon>Gunneridae</taxon>
        <taxon>Pentapetalae</taxon>
        <taxon>rosids</taxon>
        <taxon>fabids</taxon>
        <taxon>Fabales</taxon>
        <taxon>Fabaceae</taxon>
        <taxon>Papilionoideae</taxon>
        <taxon>50 kb inversion clade</taxon>
        <taxon>NPAAA clade</taxon>
        <taxon>indigoferoid/millettioid clade</taxon>
        <taxon>Phaseoleae</taxon>
        <taxon>Flemingia</taxon>
    </lineage>
</organism>
<dbReference type="Proteomes" id="UP001603857">
    <property type="component" value="Unassembled WGS sequence"/>
</dbReference>
<keyword evidence="2" id="KW-1185">Reference proteome</keyword>
<dbReference type="InterPro" id="IPR049408">
    <property type="entry name" value="UVSSA_N_a-solenoid_rpt"/>
</dbReference>
<evidence type="ECO:0000313" key="2">
    <source>
        <dbReference type="Proteomes" id="UP001603857"/>
    </source>
</evidence>
<gene>
    <name evidence="1" type="ORF">Fmac_003442</name>
</gene>
<sequence>MLSLAQIFSLALTNVLQVRYLGLLIIDELFKRSKLFRTIIVENLDQLLSLSVGLRRNLPFPDPPAIASVLRSKAIEFWKSGM</sequence>
<protein>
    <submittedName>
        <fullName evidence="1">Uncharacterized protein</fullName>
    </submittedName>
</protein>
<name>A0ABD1NP91_9FABA</name>
<dbReference type="Pfam" id="PF20867">
    <property type="entry name" value="UVSSA_N"/>
    <property type="match status" value="1"/>
</dbReference>
<comment type="caution">
    <text evidence="1">The sequence shown here is derived from an EMBL/GenBank/DDBJ whole genome shotgun (WGS) entry which is preliminary data.</text>
</comment>
<dbReference type="AlphaFoldDB" id="A0ABD1NP91"/>
<evidence type="ECO:0000313" key="1">
    <source>
        <dbReference type="EMBL" id="KAL2349442.1"/>
    </source>
</evidence>